<gene>
    <name evidence="1" type="ORF">BDV96DRAFT_688750</name>
</gene>
<keyword evidence="2" id="KW-1185">Reference proteome</keyword>
<dbReference type="PANTHER" id="PTHR43040:SF1">
    <property type="entry name" value="RIBONUCLEASE D"/>
    <property type="match status" value="1"/>
</dbReference>
<dbReference type="AlphaFoldDB" id="A0A6A5Z4M3"/>
<dbReference type="PANTHER" id="PTHR43040">
    <property type="entry name" value="RIBONUCLEASE D"/>
    <property type="match status" value="1"/>
</dbReference>
<protein>
    <recommendedName>
        <fullName evidence="3">3'-5' exonuclease domain-containing protein</fullName>
    </recommendedName>
</protein>
<dbReference type="Proteomes" id="UP000799770">
    <property type="component" value="Unassembled WGS sequence"/>
</dbReference>
<dbReference type="EMBL" id="ML977327">
    <property type="protein sequence ID" value="KAF2113847.1"/>
    <property type="molecule type" value="Genomic_DNA"/>
</dbReference>
<evidence type="ECO:0000313" key="2">
    <source>
        <dbReference type="Proteomes" id="UP000799770"/>
    </source>
</evidence>
<accession>A0A6A5Z4M3</accession>
<reference evidence="1" key="1">
    <citation type="journal article" date="2020" name="Stud. Mycol.">
        <title>101 Dothideomycetes genomes: a test case for predicting lifestyles and emergence of pathogens.</title>
        <authorList>
            <person name="Haridas S."/>
            <person name="Albert R."/>
            <person name="Binder M."/>
            <person name="Bloem J."/>
            <person name="Labutti K."/>
            <person name="Salamov A."/>
            <person name="Andreopoulos B."/>
            <person name="Baker S."/>
            <person name="Barry K."/>
            <person name="Bills G."/>
            <person name="Bluhm B."/>
            <person name="Cannon C."/>
            <person name="Castanera R."/>
            <person name="Culley D."/>
            <person name="Daum C."/>
            <person name="Ezra D."/>
            <person name="Gonzalez J."/>
            <person name="Henrissat B."/>
            <person name="Kuo A."/>
            <person name="Liang C."/>
            <person name="Lipzen A."/>
            <person name="Lutzoni F."/>
            <person name="Magnuson J."/>
            <person name="Mondo S."/>
            <person name="Nolan M."/>
            <person name="Ohm R."/>
            <person name="Pangilinan J."/>
            <person name="Park H.-J."/>
            <person name="Ramirez L."/>
            <person name="Alfaro M."/>
            <person name="Sun H."/>
            <person name="Tritt A."/>
            <person name="Yoshinaga Y."/>
            <person name="Zwiers L.-H."/>
            <person name="Turgeon B."/>
            <person name="Goodwin S."/>
            <person name="Spatafora J."/>
            <person name="Crous P."/>
            <person name="Grigoriev I."/>
        </authorList>
    </citation>
    <scope>NUCLEOTIDE SEQUENCE</scope>
    <source>
        <strain evidence="1">CBS 627.86</strain>
    </source>
</reference>
<sequence>MASATCSTISAEHISIPGALPAFMQSLIGLPNNPASLYLSINRRSLIIYVAPASTVNIIDLSDLNVALCQKDESALALKSLLETSTIIKVFFDARVPAKSLFERCDIKLANETYTKQTYIHEVQLMELALRQKDRGREWLVGLDKCIIQDSDLDVDKVTAGSPSGAAGFDMRILHLPVLWAKYHDQLTSGRNGAAFWISMIREATTKRLEVSRGEKDRGYVDDGAKSGWYKEIIDERTDSWNDDVLMDAIHGGEYLGGNEHWSKFKLL</sequence>
<evidence type="ECO:0000313" key="1">
    <source>
        <dbReference type="EMBL" id="KAF2113847.1"/>
    </source>
</evidence>
<organism evidence="1 2">
    <name type="scientific">Lophiotrema nucula</name>
    <dbReference type="NCBI Taxonomy" id="690887"/>
    <lineage>
        <taxon>Eukaryota</taxon>
        <taxon>Fungi</taxon>
        <taxon>Dikarya</taxon>
        <taxon>Ascomycota</taxon>
        <taxon>Pezizomycotina</taxon>
        <taxon>Dothideomycetes</taxon>
        <taxon>Pleosporomycetidae</taxon>
        <taxon>Pleosporales</taxon>
        <taxon>Lophiotremataceae</taxon>
        <taxon>Lophiotrema</taxon>
    </lineage>
</organism>
<evidence type="ECO:0008006" key="3">
    <source>
        <dbReference type="Google" id="ProtNLM"/>
    </source>
</evidence>
<dbReference type="OrthoDB" id="26838at2759"/>
<proteinExistence type="predicted"/>
<name>A0A6A5Z4M3_9PLEO</name>